<evidence type="ECO:0000313" key="2">
    <source>
        <dbReference type="Proteomes" id="UP001479436"/>
    </source>
</evidence>
<gene>
    <name evidence="1" type="ORF">K7432_006542</name>
</gene>
<proteinExistence type="predicted"/>
<keyword evidence="2" id="KW-1185">Reference proteome</keyword>
<protein>
    <submittedName>
        <fullName evidence="1">Uncharacterized protein</fullName>
    </submittedName>
</protein>
<dbReference type="EMBL" id="JASJQH010000292">
    <property type="protein sequence ID" value="KAK9765268.1"/>
    <property type="molecule type" value="Genomic_DNA"/>
</dbReference>
<accession>A0ABR2WUS5</accession>
<comment type="caution">
    <text evidence="1">The sequence shown here is derived from an EMBL/GenBank/DDBJ whole genome shotgun (WGS) entry which is preliminary data.</text>
</comment>
<evidence type="ECO:0000313" key="1">
    <source>
        <dbReference type="EMBL" id="KAK9765268.1"/>
    </source>
</evidence>
<organism evidence="1 2">
    <name type="scientific">Basidiobolus ranarum</name>
    <dbReference type="NCBI Taxonomy" id="34480"/>
    <lineage>
        <taxon>Eukaryota</taxon>
        <taxon>Fungi</taxon>
        <taxon>Fungi incertae sedis</taxon>
        <taxon>Zoopagomycota</taxon>
        <taxon>Entomophthoromycotina</taxon>
        <taxon>Basidiobolomycetes</taxon>
        <taxon>Basidiobolales</taxon>
        <taxon>Basidiobolaceae</taxon>
        <taxon>Basidiobolus</taxon>
    </lineage>
</organism>
<name>A0ABR2WUS5_9FUNG</name>
<reference evidence="1 2" key="1">
    <citation type="submission" date="2023-04" db="EMBL/GenBank/DDBJ databases">
        <title>Genome of Basidiobolus ranarum AG-B5.</title>
        <authorList>
            <person name="Stajich J.E."/>
            <person name="Carter-House D."/>
            <person name="Gryganskyi A."/>
        </authorList>
    </citation>
    <scope>NUCLEOTIDE SEQUENCE [LARGE SCALE GENOMIC DNA]</scope>
    <source>
        <strain evidence="1 2">AG-B5</strain>
    </source>
</reference>
<dbReference type="Proteomes" id="UP001479436">
    <property type="component" value="Unassembled WGS sequence"/>
</dbReference>
<sequence>MFSSAIVDNNIQVMGISTKPESEELDDPMELDEENSIPVIPEYALRRRGALAVVDQSVQAFLATRIPSGN</sequence>